<dbReference type="RefSeq" id="WP_124869399.1">
    <property type="nucleotide sequence ID" value="NZ_RQJO01000007.1"/>
</dbReference>
<feature type="chain" id="PRO_5018188251" evidence="1">
    <location>
        <begin position="21"/>
        <end position="151"/>
    </location>
</feature>
<evidence type="ECO:0000313" key="2">
    <source>
        <dbReference type="EMBL" id="RRB06444.1"/>
    </source>
</evidence>
<reference evidence="2 3" key="1">
    <citation type="submission" date="2018-11" db="EMBL/GenBank/DDBJ databases">
        <authorList>
            <person name="Zhou Z."/>
            <person name="Wang G."/>
        </authorList>
    </citation>
    <scope>NUCLEOTIDE SEQUENCE [LARGE SCALE GENOMIC DNA]</scope>
    <source>
        <strain evidence="2 3">KCTC52004</strain>
    </source>
</reference>
<gene>
    <name evidence="2" type="ORF">EHT25_01165</name>
</gene>
<keyword evidence="3" id="KW-1185">Reference proteome</keyword>
<keyword evidence="1" id="KW-0732">Signal</keyword>
<evidence type="ECO:0000313" key="3">
    <source>
        <dbReference type="Proteomes" id="UP000271925"/>
    </source>
</evidence>
<proteinExistence type="predicted"/>
<name>A0A3P1C0Y4_9BACT</name>
<organism evidence="2 3">
    <name type="scientific">Larkinella rosea</name>
    <dbReference type="NCBI Taxonomy" id="2025312"/>
    <lineage>
        <taxon>Bacteria</taxon>
        <taxon>Pseudomonadati</taxon>
        <taxon>Bacteroidota</taxon>
        <taxon>Cytophagia</taxon>
        <taxon>Cytophagales</taxon>
        <taxon>Spirosomataceae</taxon>
        <taxon>Larkinella</taxon>
    </lineage>
</organism>
<dbReference type="Proteomes" id="UP000271925">
    <property type="component" value="Unassembled WGS sequence"/>
</dbReference>
<dbReference type="EMBL" id="RQJO01000007">
    <property type="protein sequence ID" value="RRB06444.1"/>
    <property type="molecule type" value="Genomic_DNA"/>
</dbReference>
<accession>A0A3P1C0Y4</accession>
<comment type="caution">
    <text evidence="2">The sequence shown here is derived from an EMBL/GenBank/DDBJ whole genome shotgun (WGS) entry which is preliminary data.</text>
</comment>
<sequence>MLKKILVGFALVMVAGTSEAQTTVSGSRYPFTYKNRQIVVGKGGGFTGASTSYYLLENGYLYVKTDADSLFTLIGKKTAAATRRLFNELETVCRIKSTRFSQPGNRYQFVSWKKNRQEYKVSWGDPRQPPPPRFVKFYQSFMAQIPASKRS</sequence>
<protein>
    <submittedName>
        <fullName evidence="2">FAD-binding oxidoreductase</fullName>
    </submittedName>
</protein>
<dbReference type="AlphaFoldDB" id="A0A3P1C0Y4"/>
<feature type="signal peptide" evidence="1">
    <location>
        <begin position="1"/>
        <end position="20"/>
    </location>
</feature>
<evidence type="ECO:0000256" key="1">
    <source>
        <dbReference type="SAM" id="SignalP"/>
    </source>
</evidence>
<dbReference type="OrthoDB" id="1179481at2"/>